<dbReference type="SMART" id="SM00345">
    <property type="entry name" value="HTH_GNTR"/>
    <property type="match status" value="2"/>
</dbReference>
<dbReference type="PRINTS" id="PR00035">
    <property type="entry name" value="HTHGNTR"/>
</dbReference>
<dbReference type="SMART" id="SM00895">
    <property type="entry name" value="FCD"/>
    <property type="match status" value="1"/>
</dbReference>
<evidence type="ECO:0000256" key="3">
    <source>
        <dbReference type="ARBA" id="ARBA00023163"/>
    </source>
</evidence>
<keyword evidence="3" id="KW-0804">Transcription</keyword>
<dbReference type="Pfam" id="PF00392">
    <property type="entry name" value="GntR"/>
    <property type="match status" value="2"/>
</dbReference>
<name>A0A7Y6QBV6_9HYPH</name>
<dbReference type="GO" id="GO:0003700">
    <property type="term" value="F:DNA-binding transcription factor activity"/>
    <property type="evidence" value="ECO:0007669"/>
    <property type="project" value="InterPro"/>
</dbReference>
<evidence type="ECO:0000313" key="6">
    <source>
        <dbReference type="Proteomes" id="UP000520198"/>
    </source>
</evidence>
<dbReference type="InterPro" id="IPR000524">
    <property type="entry name" value="Tscrpt_reg_HTH_GntR"/>
</dbReference>
<dbReference type="InterPro" id="IPR011711">
    <property type="entry name" value="GntR_C"/>
</dbReference>
<dbReference type="Proteomes" id="UP000520198">
    <property type="component" value="Unassembled WGS sequence"/>
</dbReference>
<dbReference type="PANTHER" id="PTHR43537">
    <property type="entry name" value="TRANSCRIPTIONAL REGULATOR, GNTR FAMILY"/>
    <property type="match status" value="1"/>
</dbReference>
<dbReference type="InterPro" id="IPR036388">
    <property type="entry name" value="WH-like_DNA-bd_sf"/>
</dbReference>
<dbReference type="SUPFAM" id="SSF48008">
    <property type="entry name" value="GntR ligand-binding domain-like"/>
    <property type="match status" value="1"/>
</dbReference>
<accession>A0A7Y6QBV6</accession>
<proteinExistence type="predicted"/>
<organism evidence="5 6">
    <name type="scientific">Ensifer oleiphilus</name>
    <dbReference type="NCBI Taxonomy" id="2742698"/>
    <lineage>
        <taxon>Bacteria</taxon>
        <taxon>Pseudomonadati</taxon>
        <taxon>Pseudomonadota</taxon>
        <taxon>Alphaproteobacteria</taxon>
        <taxon>Hyphomicrobiales</taxon>
        <taxon>Rhizobiaceae</taxon>
        <taxon>Sinorhizobium/Ensifer group</taxon>
        <taxon>Ensifer</taxon>
    </lineage>
</organism>
<dbReference type="AlphaFoldDB" id="A0A7Y6QBV6"/>
<dbReference type="Pfam" id="PF07729">
    <property type="entry name" value="FCD"/>
    <property type="match status" value="1"/>
</dbReference>
<dbReference type="Gene3D" id="1.10.10.10">
    <property type="entry name" value="Winged helix-like DNA-binding domain superfamily/Winged helix DNA-binding domain"/>
    <property type="match status" value="2"/>
</dbReference>
<dbReference type="RefSeq" id="WP_115422307.1">
    <property type="nucleotide sequence ID" value="NZ_JABWDU010000011.1"/>
</dbReference>
<comment type="caution">
    <text evidence="5">The sequence shown here is derived from an EMBL/GenBank/DDBJ whole genome shotgun (WGS) entry which is preliminary data.</text>
</comment>
<keyword evidence="2" id="KW-0238">DNA-binding</keyword>
<evidence type="ECO:0000256" key="1">
    <source>
        <dbReference type="ARBA" id="ARBA00023015"/>
    </source>
</evidence>
<reference evidence="5 6" key="1">
    <citation type="submission" date="2020-06" db="EMBL/GenBank/DDBJ databases">
        <authorList>
            <person name="Grouzdev D.S."/>
        </authorList>
    </citation>
    <scope>NUCLEOTIDE SEQUENCE [LARGE SCALE GENOMIC DNA]</scope>
    <source>
        <strain evidence="5 6">HO-A22</strain>
    </source>
</reference>
<feature type="domain" description="HTH gntR-type" evidence="4">
    <location>
        <begin position="83"/>
        <end position="152"/>
    </location>
</feature>
<dbReference type="PROSITE" id="PS50949">
    <property type="entry name" value="HTH_GNTR"/>
    <property type="match status" value="1"/>
</dbReference>
<dbReference type="PANTHER" id="PTHR43537:SF5">
    <property type="entry name" value="UXU OPERON TRANSCRIPTIONAL REGULATOR"/>
    <property type="match status" value="1"/>
</dbReference>
<keyword evidence="6" id="KW-1185">Reference proteome</keyword>
<evidence type="ECO:0000313" key="5">
    <source>
        <dbReference type="EMBL" id="NVD42792.1"/>
    </source>
</evidence>
<protein>
    <submittedName>
        <fullName evidence="5">GntR family transcriptional regulator</fullName>
    </submittedName>
</protein>
<dbReference type="InterPro" id="IPR036390">
    <property type="entry name" value="WH_DNA-bd_sf"/>
</dbReference>
<dbReference type="Gene3D" id="1.20.120.530">
    <property type="entry name" value="GntR ligand-binding domain-like"/>
    <property type="match status" value="1"/>
</dbReference>
<dbReference type="EMBL" id="JABWDU010000011">
    <property type="protein sequence ID" value="NVD42792.1"/>
    <property type="molecule type" value="Genomic_DNA"/>
</dbReference>
<gene>
    <name evidence="5" type="ORF">HT585_28355</name>
</gene>
<sequence>MSTESSPSALQIDIARQILLQAQKEGWRAGHPIVEKTLAAMFGVSRTPMRAALEILATKDLVRLIPNKGFVAATDLGNGSHIETFSESETERLKQQILRDRSVGTIPQEVSENELTERYGIARGTIRKALTQLSSQGLIHRQRGHGWAFVDSLDSAESLAESYRFRIAIELAGLAEPNYRADPDALKALIAEHESMLDQINAAGSITRDSWLKLNASFHETLAAWSGNRFILQSVRMQNDLRLLRESSVFDRLRPERRERSLKEHIQILRYIGSGEIEFAQLALRRHLESTLQKVEDRIRSER</sequence>
<evidence type="ECO:0000259" key="4">
    <source>
        <dbReference type="PROSITE" id="PS50949"/>
    </source>
</evidence>
<dbReference type="GO" id="GO:0003677">
    <property type="term" value="F:DNA binding"/>
    <property type="evidence" value="ECO:0007669"/>
    <property type="project" value="UniProtKB-KW"/>
</dbReference>
<evidence type="ECO:0000256" key="2">
    <source>
        <dbReference type="ARBA" id="ARBA00023125"/>
    </source>
</evidence>
<dbReference type="InterPro" id="IPR008920">
    <property type="entry name" value="TF_FadR/GntR_C"/>
</dbReference>
<keyword evidence="1" id="KW-0805">Transcription regulation</keyword>
<dbReference type="SUPFAM" id="SSF46785">
    <property type="entry name" value="Winged helix' DNA-binding domain"/>
    <property type="match status" value="2"/>
</dbReference>